<evidence type="ECO:0000256" key="1">
    <source>
        <dbReference type="SAM" id="SignalP"/>
    </source>
</evidence>
<feature type="signal peptide" evidence="1">
    <location>
        <begin position="1"/>
        <end position="16"/>
    </location>
</feature>
<proteinExistence type="predicted"/>
<name>A0A147BVH3_IXORI</name>
<accession>A0A147BVH3</accession>
<protein>
    <submittedName>
        <fullName evidence="2">Putative 5'-nucleotidase/apyrase</fullName>
    </submittedName>
</protein>
<feature type="chain" id="PRO_5007542992" evidence="1">
    <location>
        <begin position="17"/>
        <end position="88"/>
    </location>
</feature>
<dbReference type="AlphaFoldDB" id="A0A147BVH3"/>
<organism evidence="2">
    <name type="scientific">Ixodes ricinus</name>
    <name type="common">Common tick</name>
    <name type="synonym">Acarus ricinus</name>
    <dbReference type="NCBI Taxonomy" id="34613"/>
    <lineage>
        <taxon>Eukaryota</taxon>
        <taxon>Metazoa</taxon>
        <taxon>Ecdysozoa</taxon>
        <taxon>Arthropoda</taxon>
        <taxon>Chelicerata</taxon>
        <taxon>Arachnida</taxon>
        <taxon>Acari</taxon>
        <taxon>Parasitiformes</taxon>
        <taxon>Ixodida</taxon>
        <taxon>Ixodoidea</taxon>
        <taxon>Ixodidae</taxon>
        <taxon>Ixodinae</taxon>
        <taxon>Ixodes</taxon>
    </lineage>
</organism>
<dbReference type="EMBL" id="GEGO01000597">
    <property type="protein sequence ID" value="JAR94807.1"/>
    <property type="molecule type" value="Transcribed_RNA"/>
</dbReference>
<keyword evidence="1" id="KW-0732">Signal</keyword>
<reference evidence="2" key="1">
    <citation type="journal article" date="2018" name="PLoS Negl. Trop. Dis.">
        <title>Sialome diversity of ticks revealed by RNAseq of single tick salivary glands.</title>
        <authorList>
            <person name="Perner J."/>
            <person name="Kropackova S."/>
            <person name="Kopacek P."/>
            <person name="Ribeiro J.M."/>
        </authorList>
    </citation>
    <scope>NUCLEOTIDE SEQUENCE</scope>
    <source>
        <strain evidence="2">Siblings of single egg batch collected in Ceske Budejovice</strain>
        <tissue evidence="2">Salivary glands</tissue>
    </source>
</reference>
<evidence type="ECO:0000313" key="2">
    <source>
        <dbReference type="EMBL" id="JAR94807.1"/>
    </source>
</evidence>
<sequence>MVPYLLFPFFYALIECESVSTVCNVAGGDNTICFDQHYRLILWYLTFGAQNIKFDYSAFFWKRKIKSHSYSCRRKGERKYIRSEAGKI</sequence>